<name>A0A9W9YT98_9CNID</name>
<dbReference type="InterPro" id="IPR010294">
    <property type="entry name" value="ADAMTS_spacer1"/>
</dbReference>
<dbReference type="InterPro" id="IPR036383">
    <property type="entry name" value="TSP1_rpt_sf"/>
</dbReference>
<evidence type="ECO:0000259" key="8">
    <source>
        <dbReference type="PROSITE" id="PS50900"/>
    </source>
</evidence>
<dbReference type="FunFam" id="2.20.100.10:FF:000005">
    <property type="entry name" value="ADAM metallopeptidase with thrombospondin type 1 motif 9"/>
    <property type="match status" value="3"/>
</dbReference>
<dbReference type="GO" id="GO:0005576">
    <property type="term" value="C:extracellular region"/>
    <property type="evidence" value="ECO:0007669"/>
    <property type="project" value="UniProtKB-SubCell"/>
</dbReference>
<dbReference type="PANTHER" id="PTHR13723">
    <property type="entry name" value="ADAMTS A DISINTEGRIN AND METALLOPROTEASE WITH THROMBOSPONDIN MOTIFS PROTEASE"/>
    <property type="match status" value="1"/>
</dbReference>
<proteinExistence type="predicted"/>
<evidence type="ECO:0000256" key="2">
    <source>
        <dbReference type="ARBA" id="ARBA00022525"/>
    </source>
</evidence>
<evidence type="ECO:0000313" key="10">
    <source>
        <dbReference type="Proteomes" id="UP001163046"/>
    </source>
</evidence>
<evidence type="ECO:0000256" key="5">
    <source>
        <dbReference type="ARBA" id="ARBA00023157"/>
    </source>
</evidence>
<dbReference type="SMART" id="SM00209">
    <property type="entry name" value="TSP1"/>
    <property type="match status" value="7"/>
</dbReference>
<evidence type="ECO:0000256" key="1">
    <source>
        <dbReference type="ARBA" id="ARBA00004613"/>
    </source>
</evidence>
<feature type="region of interest" description="Disordered" evidence="7">
    <location>
        <begin position="370"/>
        <end position="406"/>
    </location>
</feature>
<accession>A0A9W9YT98</accession>
<feature type="domain" description="PLAC" evidence="8">
    <location>
        <begin position="768"/>
        <end position="807"/>
    </location>
</feature>
<reference evidence="9" key="1">
    <citation type="submission" date="2023-01" db="EMBL/GenBank/DDBJ databases">
        <title>Genome assembly of the deep-sea coral Lophelia pertusa.</title>
        <authorList>
            <person name="Herrera S."/>
            <person name="Cordes E."/>
        </authorList>
    </citation>
    <scope>NUCLEOTIDE SEQUENCE</scope>
    <source>
        <strain evidence="9">USNM1676648</strain>
        <tissue evidence="9">Polyp</tissue>
    </source>
</reference>
<comment type="caution">
    <text evidence="9">The sequence shown here is derived from an EMBL/GenBank/DDBJ whole genome shotgun (WGS) entry which is preliminary data.</text>
</comment>
<protein>
    <submittedName>
        <fullName evidence="9">Extracellular matrix organization</fullName>
    </submittedName>
</protein>
<feature type="disulfide bond" evidence="6">
    <location>
        <begin position="85"/>
        <end position="138"/>
    </location>
</feature>
<keyword evidence="10" id="KW-1185">Reference proteome</keyword>
<dbReference type="OrthoDB" id="10062690at2759"/>
<dbReference type="EMBL" id="MU827302">
    <property type="protein sequence ID" value="KAJ7365766.1"/>
    <property type="molecule type" value="Genomic_DNA"/>
</dbReference>
<dbReference type="GO" id="GO:0030198">
    <property type="term" value="P:extracellular matrix organization"/>
    <property type="evidence" value="ECO:0007669"/>
    <property type="project" value="InterPro"/>
</dbReference>
<keyword evidence="4" id="KW-0677">Repeat</keyword>
<feature type="disulfide bond" evidence="6">
    <location>
        <begin position="81"/>
        <end position="133"/>
    </location>
</feature>
<keyword evidence="5 6" id="KW-1015">Disulfide bond</keyword>
<evidence type="ECO:0000256" key="3">
    <source>
        <dbReference type="ARBA" id="ARBA00022729"/>
    </source>
</evidence>
<gene>
    <name evidence="9" type="primary">ADAMTSL4</name>
    <name evidence="9" type="ORF">OS493_002483</name>
</gene>
<dbReference type="InterPro" id="IPR050439">
    <property type="entry name" value="ADAMTS_ADAMTS-like"/>
</dbReference>
<dbReference type="Pfam" id="PF00090">
    <property type="entry name" value="TSP_1"/>
    <property type="match status" value="1"/>
</dbReference>
<dbReference type="PROSITE" id="PS50092">
    <property type="entry name" value="TSP1"/>
    <property type="match status" value="6"/>
</dbReference>
<keyword evidence="2" id="KW-0964">Secreted</keyword>
<dbReference type="InterPro" id="IPR010909">
    <property type="entry name" value="PLAC"/>
</dbReference>
<dbReference type="PRINTS" id="PR01857">
    <property type="entry name" value="ADAMTSFAMILY"/>
</dbReference>
<dbReference type="GO" id="GO:0031012">
    <property type="term" value="C:extracellular matrix"/>
    <property type="evidence" value="ECO:0007669"/>
    <property type="project" value="TreeGrafter"/>
</dbReference>
<feature type="disulfide bond" evidence="6">
    <location>
        <begin position="96"/>
        <end position="123"/>
    </location>
</feature>
<organism evidence="9 10">
    <name type="scientific">Desmophyllum pertusum</name>
    <dbReference type="NCBI Taxonomy" id="174260"/>
    <lineage>
        <taxon>Eukaryota</taxon>
        <taxon>Metazoa</taxon>
        <taxon>Cnidaria</taxon>
        <taxon>Anthozoa</taxon>
        <taxon>Hexacorallia</taxon>
        <taxon>Scleractinia</taxon>
        <taxon>Caryophylliina</taxon>
        <taxon>Caryophylliidae</taxon>
        <taxon>Desmophyllum</taxon>
    </lineage>
</organism>
<dbReference type="PROSITE" id="PS50900">
    <property type="entry name" value="PLAC"/>
    <property type="match status" value="1"/>
</dbReference>
<dbReference type="InterPro" id="IPR013273">
    <property type="entry name" value="ADAMTS/ADAMTS-like"/>
</dbReference>
<dbReference type="InterPro" id="IPR000884">
    <property type="entry name" value="TSP1_rpt"/>
</dbReference>
<dbReference type="Gene3D" id="2.20.100.10">
    <property type="entry name" value="Thrombospondin type-1 (TSP1) repeat"/>
    <property type="match status" value="7"/>
</dbReference>
<dbReference type="Gene3D" id="2.60.120.830">
    <property type="match status" value="1"/>
</dbReference>
<evidence type="ECO:0000313" key="9">
    <source>
        <dbReference type="EMBL" id="KAJ7365766.1"/>
    </source>
</evidence>
<evidence type="ECO:0000256" key="7">
    <source>
        <dbReference type="SAM" id="MobiDB-lite"/>
    </source>
</evidence>
<dbReference type="AlphaFoldDB" id="A0A9W9YT98"/>
<evidence type="ECO:0000256" key="6">
    <source>
        <dbReference type="PIRSR" id="PIRSR613273-3"/>
    </source>
</evidence>
<dbReference type="PANTHER" id="PTHR13723:SF281">
    <property type="entry name" value="PAPILIN"/>
    <property type="match status" value="1"/>
</dbReference>
<comment type="subcellular location">
    <subcellularLocation>
        <location evidence="1">Secreted</location>
    </subcellularLocation>
</comment>
<dbReference type="Pfam" id="PF05986">
    <property type="entry name" value="ADAMTS_spacer1"/>
    <property type="match status" value="1"/>
</dbReference>
<keyword evidence="3" id="KW-0732">Signal</keyword>
<dbReference type="Pfam" id="PF19030">
    <property type="entry name" value="TSP1_ADAMTS"/>
    <property type="match status" value="6"/>
</dbReference>
<dbReference type="SUPFAM" id="SSF82895">
    <property type="entry name" value="TSP-1 type 1 repeat"/>
    <property type="match status" value="7"/>
</dbReference>
<evidence type="ECO:0000256" key="4">
    <source>
        <dbReference type="ARBA" id="ARBA00022737"/>
    </source>
</evidence>
<sequence>MFRWFTLASKQHRKDTNSTYLIICLLCETKSQTVKRRPYTMWDSLLWIALLGLISQCCSQSFQWSGSRTDRWGSWGDWSPCSQSCGGGTTSRTRQCLVSSRSGSLPRYILKVYKQYDHSKGNCQGTDTQYNTCNMQKCYQAPYVTRQRAIKARAEQCTKFNSTSFNGYFFTWVPYLRVKDSDECELNCLAKGHKFFLRLSPKVKDGTPCLSDLKKVCIDGTCKELPSECKDGGCFGQKSSVPPKQRRSGVFTSRDVSRGHMILGYNPVITIPAGATNINVTEIRRSKNYLALKSHDSNKYYINGNWVIDLPKGYDIAGTTVYYTRPRRNKGENEAFIAAGPTTEDLDIMLLYQDDEPRIMYSYLLPKDYPKQKDQKQQQQPAEPSELGQRGVLPQPTPPPPNRNTYAWKLTGFTQCTQSCAGGVQKTVYQCVASTGNSVVEQALCLSNLKPAQRQRVCNLQPCPPRWEPGEWGQCSKTCGAGLQIRSLLCKQLVDNNGARQQQMLPINHCRQWERPAPSRNCNLQPCPPPANWTVGEWSKCSVTCERGIKQRAVTCVDIKNTSVNENFCEHNPKPPMTESCFAGSCKTEWFASHKWSQCSVPCGRGQQSRHVFCGRKGGDALLSGHCSHTKKPSSTRPCNDGKCQAIWVASEWSKCSVECGTGTQFRSVFCAGVVGGMYQEFPDESCPRNSKPTTVKSCGNDSCTPEWFTSKWGKCSRSCGGGTQVRDVMCLDRKGQVSKECHSKNKPYHYQRCSTTPCPTSAGQSRAREHCRDTYSRSTCMYVIQANFCQFSHYHRMCCNSCERRH</sequence>
<dbReference type="Proteomes" id="UP001163046">
    <property type="component" value="Unassembled WGS sequence"/>
</dbReference>